<proteinExistence type="predicted"/>
<reference evidence="1" key="1">
    <citation type="journal article" date="2015" name="Nature">
        <title>Complex archaea that bridge the gap between prokaryotes and eukaryotes.</title>
        <authorList>
            <person name="Spang A."/>
            <person name="Saw J.H."/>
            <person name="Jorgensen S.L."/>
            <person name="Zaremba-Niedzwiedzka K."/>
            <person name="Martijn J."/>
            <person name="Lind A.E."/>
            <person name="van Eijk R."/>
            <person name="Schleper C."/>
            <person name="Guy L."/>
            <person name="Ettema T.J."/>
        </authorList>
    </citation>
    <scope>NUCLEOTIDE SEQUENCE</scope>
</reference>
<organism evidence="1">
    <name type="scientific">marine sediment metagenome</name>
    <dbReference type="NCBI Taxonomy" id="412755"/>
    <lineage>
        <taxon>unclassified sequences</taxon>
        <taxon>metagenomes</taxon>
        <taxon>ecological metagenomes</taxon>
    </lineage>
</organism>
<name>A0A0F9P3N7_9ZZZZ</name>
<sequence>MIKSNGYYIYIILSDHPEPLIPIMIKIKIKKGELAPI</sequence>
<evidence type="ECO:0000313" key="1">
    <source>
        <dbReference type="EMBL" id="KKM88092.1"/>
    </source>
</evidence>
<protein>
    <submittedName>
        <fullName evidence="1">Uncharacterized protein</fullName>
    </submittedName>
</protein>
<comment type="caution">
    <text evidence="1">The sequence shown here is derived from an EMBL/GenBank/DDBJ whole genome shotgun (WGS) entry which is preliminary data.</text>
</comment>
<gene>
    <name evidence="1" type="ORF">LCGC14_1262220</name>
</gene>
<accession>A0A0F9P3N7</accession>
<dbReference type="EMBL" id="LAZR01007009">
    <property type="protein sequence ID" value="KKM88092.1"/>
    <property type="molecule type" value="Genomic_DNA"/>
</dbReference>
<dbReference type="AlphaFoldDB" id="A0A0F9P3N7"/>